<reference evidence="6 7" key="1">
    <citation type="submission" date="2016-01" db="EMBL/GenBank/DDBJ databases">
        <title>Genome sequence of the yeast Holleya sinecauda.</title>
        <authorList>
            <person name="Dietrich F.S."/>
        </authorList>
    </citation>
    <scope>NUCLEOTIDE SEQUENCE [LARGE SCALE GENOMIC DNA]</scope>
    <source>
        <strain evidence="6 7">ATCC 58844</strain>
    </source>
</reference>
<comment type="similarity">
    <text evidence="2 3">Belongs to the small heat shock protein (HSP20) family.</text>
</comment>
<keyword evidence="1" id="KW-0346">Stress response</keyword>
<sequence>MYNLYNRLQQRQRSAETTPVPGMGSEGSPNVADNSLLLDFFDAINNEVNSFNRMLTDVTRPMSNSLLRSGHGRRWLQQQLGGSGIVPLVDMLELEDSYEVHASIPGVNSADDIALEFHSEKNELVISGDIPERETIDGQYGWRMKERDTGHFQRAIVFSEHPGVDFESITAKYTNGVLKLVIPKLAPGKDEGEKVFKIKVENSE</sequence>
<dbReference type="GeneID" id="28726180"/>
<dbReference type="PANTHER" id="PTHR11527">
    <property type="entry name" value="HEAT-SHOCK PROTEIN 20 FAMILY MEMBER"/>
    <property type="match status" value="1"/>
</dbReference>
<dbReference type="Proteomes" id="UP000243052">
    <property type="component" value="Chromosome viii"/>
</dbReference>
<protein>
    <submittedName>
        <fullName evidence="6">HHR046Cp</fullName>
    </submittedName>
</protein>
<evidence type="ECO:0000313" key="7">
    <source>
        <dbReference type="Proteomes" id="UP000243052"/>
    </source>
</evidence>
<dbReference type="STRING" id="45286.A0A120K2W6"/>
<dbReference type="CDD" id="cd06464">
    <property type="entry name" value="ACD_sHsps-like"/>
    <property type="match status" value="1"/>
</dbReference>
<organism evidence="6 7">
    <name type="scientific">Eremothecium sinecaudum</name>
    <dbReference type="NCBI Taxonomy" id="45286"/>
    <lineage>
        <taxon>Eukaryota</taxon>
        <taxon>Fungi</taxon>
        <taxon>Dikarya</taxon>
        <taxon>Ascomycota</taxon>
        <taxon>Saccharomycotina</taxon>
        <taxon>Saccharomycetes</taxon>
        <taxon>Saccharomycetales</taxon>
        <taxon>Saccharomycetaceae</taxon>
        <taxon>Eremothecium</taxon>
    </lineage>
</organism>
<proteinExistence type="inferred from homology"/>
<dbReference type="OrthoDB" id="5511210at2759"/>
<evidence type="ECO:0000256" key="4">
    <source>
        <dbReference type="SAM" id="MobiDB-lite"/>
    </source>
</evidence>
<gene>
    <name evidence="6" type="ORF">AW171_hschr84874</name>
</gene>
<feature type="region of interest" description="Disordered" evidence="4">
    <location>
        <begin position="1"/>
        <end position="28"/>
    </location>
</feature>
<dbReference type="InterPro" id="IPR031107">
    <property type="entry name" value="Small_HSP"/>
</dbReference>
<evidence type="ECO:0000256" key="1">
    <source>
        <dbReference type="ARBA" id="ARBA00023016"/>
    </source>
</evidence>
<evidence type="ECO:0000313" key="6">
    <source>
        <dbReference type="EMBL" id="AMD22815.1"/>
    </source>
</evidence>
<dbReference type="InterPro" id="IPR002068">
    <property type="entry name" value="A-crystallin/Hsp20_dom"/>
</dbReference>
<feature type="compositionally biased region" description="Polar residues" evidence="4">
    <location>
        <begin position="1"/>
        <end position="17"/>
    </location>
</feature>
<dbReference type="RefSeq" id="XP_017989811.1">
    <property type="nucleotide sequence ID" value="XM_018134322.1"/>
</dbReference>
<dbReference type="EMBL" id="CP014248">
    <property type="protein sequence ID" value="AMD22815.1"/>
    <property type="molecule type" value="Genomic_DNA"/>
</dbReference>
<dbReference type="PROSITE" id="PS01031">
    <property type="entry name" value="SHSP"/>
    <property type="match status" value="1"/>
</dbReference>
<dbReference type="Gene3D" id="2.60.40.790">
    <property type="match status" value="1"/>
</dbReference>
<dbReference type="InterPro" id="IPR008978">
    <property type="entry name" value="HSP20-like_chaperone"/>
</dbReference>
<keyword evidence="7" id="KW-1185">Reference proteome</keyword>
<dbReference type="Pfam" id="PF00011">
    <property type="entry name" value="HSP20"/>
    <property type="match status" value="1"/>
</dbReference>
<feature type="domain" description="SHSP" evidence="5">
    <location>
        <begin position="79"/>
        <end position="201"/>
    </location>
</feature>
<dbReference type="AlphaFoldDB" id="A0A120K2W6"/>
<evidence type="ECO:0000256" key="3">
    <source>
        <dbReference type="RuleBase" id="RU003616"/>
    </source>
</evidence>
<evidence type="ECO:0000256" key="2">
    <source>
        <dbReference type="PROSITE-ProRule" id="PRU00285"/>
    </source>
</evidence>
<name>A0A120K2W6_9SACH</name>
<evidence type="ECO:0000259" key="5">
    <source>
        <dbReference type="PROSITE" id="PS01031"/>
    </source>
</evidence>
<accession>A0A120K2W6</accession>
<dbReference type="SUPFAM" id="SSF49764">
    <property type="entry name" value="HSP20-like chaperones"/>
    <property type="match status" value="1"/>
</dbReference>